<dbReference type="GO" id="GO:0003700">
    <property type="term" value="F:DNA-binding transcription factor activity"/>
    <property type="evidence" value="ECO:0007669"/>
    <property type="project" value="InterPro"/>
</dbReference>
<dbReference type="FunFam" id="2.20.25.80:FF:000002">
    <property type="entry name" value="probable WRKY transcription factor 31"/>
    <property type="match status" value="1"/>
</dbReference>
<protein>
    <submittedName>
        <fullName evidence="8">Probable WRKY transcription factor 72 isoform X1</fullName>
    </submittedName>
</protein>
<dbReference type="PANTHER" id="PTHR31429:SF24">
    <property type="entry name" value="WRKY TRANSCRIPTION FACTOR 72-RELATED"/>
    <property type="match status" value="1"/>
</dbReference>
<evidence type="ECO:0000256" key="3">
    <source>
        <dbReference type="ARBA" id="ARBA00023125"/>
    </source>
</evidence>
<dbReference type="Proteomes" id="UP001515500">
    <property type="component" value="Chromosome 20"/>
</dbReference>
<dbReference type="InterPro" id="IPR036576">
    <property type="entry name" value="WRKY_dom_sf"/>
</dbReference>
<reference evidence="8" key="1">
    <citation type="submission" date="2025-08" db="UniProtKB">
        <authorList>
            <consortium name="RefSeq"/>
        </authorList>
    </citation>
    <scope>IDENTIFICATION</scope>
</reference>
<dbReference type="InterPro" id="IPR044810">
    <property type="entry name" value="WRKY_plant"/>
</dbReference>
<keyword evidence="5" id="KW-0539">Nucleus</keyword>
<dbReference type="PROSITE" id="PS50811">
    <property type="entry name" value="WRKY"/>
    <property type="match status" value="1"/>
</dbReference>
<dbReference type="InterPro" id="IPR003657">
    <property type="entry name" value="WRKY_dom"/>
</dbReference>
<keyword evidence="4" id="KW-0804">Transcription</keyword>
<evidence type="ECO:0000313" key="8">
    <source>
        <dbReference type="RefSeq" id="XP_039116309.1"/>
    </source>
</evidence>
<dbReference type="GeneID" id="120251738"/>
<evidence type="ECO:0000256" key="5">
    <source>
        <dbReference type="ARBA" id="ARBA00023242"/>
    </source>
</evidence>
<dbReference type="RefSeq" id="XP_039116309.1">
    <property type="nucleotide sequence ID" value="XM_039260375.1"/>
</dbReference>
<dbReference type="GO" id="GO:0005634">
    <property type="term" value="C:nucleus"/>
    <property type="evidence" value="ECO:0007669"/>
    <property type="project" value="UniProtKB-SubCell"/>
</dbReference>
<keyword evidence="3" id="KW-0238">DNA-binding</keyword>
<dbReference type="PANTHER" id="PTHR31429">
    <property type="entry name" value="WRKY TRANSCRIPTION FACTOR 36-RELATED"/>
    <property type="match status" value="1"/>
</dbReference>
<sequence length="356" mass="38681">MAEEFRNFKIEKEAGIHRSMEEQLESLKTHLFDIINREQAKRPFEASLKDPDVEDAELLSLNLGTSYSGIKKEEKTSACMKNKEDGLSLGLELIKSEQEPIQAWNSQQTCAKRARVSVRARCDAPVMNDGCQWRKYGQKTAKGNPCPRAYYRCAGAPGCSVRKQVQRCAEDMSILISTYEGTHNHPLPVSAATIASTTSAAASMLMSGSSASSPAFDTCFSNLNFSSLDNLRSSPQLSLARPSFSSNPTITLDLTAPQSTLSSTKPFFENQIGTLSLGVQNQNLFTESTTKSIMSSPSFRSALATAIASYVGAHGSDKLLNSSRNTNSMILQPQPMTLFGAKCASASPLDSMENTI</sequence>
<accession>A0AB40ANQ7</accession>
<evidence type="ECO:0000256" key="2">
    <source>
        <dbReference type="ARBA" id="ARBA00023015"/>
    </source>
</evidence>
<evidence type="ECO:0000313" key="7">
    <source>
        <dbReference type="Proteomes" id="UP001515500"/>
    </source>
</evidence>
<name>A0AB40ANQ7_DIOCR</name>
<dbReference type="SMART" id="SM00774">
    <property type="entry name" value="WRKY"/>
    <property type="match status" value="1"/>
</dbReference>
<keyword evidence="2" id="KW-0805">Transcription regulation</keyword>
<dbReference type="SUPFAM" id="SSF118290">
    <property type="entry name" value="WRKY DNA-binding domain"/>
    <property type="match status" value="1"/>
</dbReference>
<feature type="domain" description="WRKY" evidence="6">
    <location>
        <begin position="122"/>
        <end position="188"/>
    </location>
</feature>
<gene>
    <name evidence="8" type="primary">LOC120251738</name>
</gene>
<dbReference type="Pfam" id="PF03106">
    <property type="entry name" value="WRKY"/>
    <property type="match status" value="1"/>
</dbReference>
<dbReference type="AlphaFoldDB" id="A0AB40ANQ7"/>
<evidence type="ECO:0000256" key="4">
    <source>
        <dbReference type="ARBA" id="ARBA00023163"/>
    </source>
</evidence>
<dbReference type="GO" id="GO:0043565">
    <property type="term" value="F:sequence-specific DNA binding"/>
    <property type="evidence" value="ECO:0007669"/>
    <property type="project" value="InterPro"/>
</dbReference>
<evidence type="ECO:0000256" key="1">
    <source>
        <dbReference type="ARBA" id="ARBA00004123"/>
    </source>
</evidence>
<comment type="subcellular location">
    <subcellularLocation>
        <location evidence="1">Nucleus</location>
    </subcellularLocation>
</comment>
<dbReference type="Gene3D" id="2.20.25.80">
    <property type="entry name" value="WRKY domain"/>
    <property type="match status" value="1"/>
</dbReference>
<keyword evidence="7" id="KW-1185">Reference proteome</keyword>
<proteinExistence type="predicted"/>
<organism evidence="7 8">
    <name type="scientific">Dioscorea cayennensis subsp. rotundata</name>
    <name type="common">White Guinea yam</name>
    <name type="synonym">Dioscorea rotundata</name>
    <dbReference type="NCBI Taxonomy" id="55577"/>
    <lineage>
        <taxon>Eukaryota</taxon>
        <taxon>Viridiplantae</taxon>
        <taxon>Streptophyta</taxon>
        <taxon>Embryophyta</taxon>
        <taxon>Tracheophyta</taxon>
        <taxon>Spermatophyta</taxon>
        <taxon>Magnoliopsida</taxon>
        <taxon>Liliopsida</taxon>
        <taxon>Dioscoreales</taxon>
        <taxon>Dioscoreaceae</taxon>
        <taxon>Dioscorea</taxon>
    </lineage>
</organism>
<evidence type="ECO:0000259" key="6">
    <source>
        <dbReference type="PROSITE" id="PS50811"/>
    </source>
</evidence>